<dbReference type="PROSITE" id="PS51007">
    <property type="entry name" value="CYTC"/>
    <property type="match status" value="1"/>
</dbReference>
<evidence type="ECO:0000313" key="9">
    <source>
        <dbReference type="Proteomes" id="UP001596422"/>
    </source>
</evidence>
<keyword evidence="3 4" id="KW-0408">Iron</keyword>
<feature type="region of interest" description="Disordered" evidence="5">
    <location>
        <begin position="99"/>
        <end position="119"/>
    </location>
</feature>
<feature type="chain" id="PRO_5046675189" evidence="6">
    <location>
        <begin position="21"/>
        <end position="119"/>
    </location>
</feature>
<keyword evidence="6" id="KW-0732">Signal</keyword>
<accession>A0ABW1ZXN0</accession>
<gene>
    <name evidence="8" type="ORF">ACFQDL_07580</name>
</gene>
<comment type="caution">
    <text evidence="8">The sequence shown here is derived from an EMBL/GenBank/DDBJ whole genome shotgun (WGS) entry which is preliminary data.</text>
</comment>
<keyword evidence="2 4" id="KW-0479">Metal-binding</keyword>
<dbReference type="InterPro" id="IPR009056">
    <property type="entry name" value="Cyt_c-like_dom"/>
</dbReference>
<evidence type="ECO:0000259" key="7">
    <source>
        <dbReference type="PROSITE" id="PS51007"/>
    </source>
</evidence>
<feature type="domain" description="Cytochrome c" evidence="7">
    <location>
        <begin position="17"/>
        <end position="100"/>
    </location>
</feature>
<evidence type="ECO:0000256" key="5">
    <source>
        <dbReference type="SAM" id="MobiDB-lite"/>
    </source>
</evidence>
<name>A0ABW1ZXN0_9GAMM</name>
<proteinExistence type="predicted"/>
<dbReference type="EMBL" id="JBHSWE010000001">
    <property type="protein sequence ID" value="MFC6669959.1"/>
    <property type="molecule type" value="Genomic_DNA"/>
</dbReference>
<feature type="signal peptide" evidence="6">
    <location>
        <begin position="1"/>
        <end position="20"/>
    </location>
</feature>
<evidence type="ECO:0000256" key="6">
    <source>
        <dbReference type="SAM" id="SignalP"/>
    </source>
</evidence>
<dbReference type="Proteomes" id="UP001596422">
    <property type="component" value="Unassembled WGS sequence"/>
</dbReference>
<dbReference type="InterPro" id="IPR036909">
    <property type="entry name" value="Cyt_c-like_dom_sf"/>
</dbReference>
<organism evidence="8 9">
    <name type="scientific">Marinobacterium aestuariivivens</name>
    <dbReference type="NCBI Taxonomy" id="1698799"/>
    <lineage>
        <taxon>Bacteria</taxon>
        <taxon>Pseudomonadati</taxon>
        <taxon>Pseudomonadota</taxon>
        <taxon>Gammaproteobacteria</taxon>
        <taxon>Oceanospirillales</taxon>
        <taxon>Oceanospirillaceae</taxon>
        <taxon>Marinobacterium</taxon>
    </lineage>
</organism>
<dbReference type="RefSeq" id="WP_379908478.1">
    <property type="nucleotide sequence ID" value="NZ_JBHSWE010000001.1"/>
</dbReference>
<keyword evidence="9" id="KW-1185">Reference proteome</keyword>
<evidence type="ECO:0000256" key="4">
    <source>
        <dbReference type="PROSITE-ProRule" id="PRU00433"/>
    </source>
</evidence>
<evidence type="ECO:0000313" key="8">
    <source>
        <dbReference type="EMBL" id="MFC6669959.1"/>
    </source>
</evidence>
<evidence type="ECO:0000256" key="3">
    <source>
        <dbReference type="ARBA" id="ARBA00023004"/>
    </source>
</evidence>
<sequence>MNTANATLLLCLLAAGSIAAAGEAPEPPQAVAGCSACHLKEGIPAQPGWPFLAGMAKADIVERLRGHRARLIPDSTMSKVAAGLSDDEIEQAADYYSRLEPSNPPPVLLKKPAQQPPAQ</sequence>
<evidence type="ECO:0000256" key="2">
    <source>
        <dbReference type="ARBA" id="ARBA00022723"/>
    </source>
</evidence>
<reference evidence="9" key="1">
    <citation type="journal article" date="2019" name="Int. J. Syst. Evol. Microbiol.">
        <title>The Global Catalogue of Microorganisms (GCM) 10K type strain sequencing project: providing services to taxonomists for standard genome sequencing and annotation.</title>
        <authorList>
            <consortium name="The Broad Institute Genomics Platform"/>
            <consortium name="The Broad Institute Genome Sequencing Center for Infectious Disease"/>
            <person name="Wu L."/>
            <person name="Ma J."/>
        </authorList>
    </citation>
    <scope>NUCLEOTIDE SEQUENCE [LARGE SCALE GENOMIC DNA]</scope>
    <source>
        <strain evidence="9">NBRC 111756</strain>
    </source>
</reference>
<dbReference type="Gene3D" id="1.10.760.10">
    <property type="entry name" value="Cytochrome c-like domain"/>
    <property type="match status" value="1"/>
</dbReference>
<protein>
    <submittedName>
        <fullName evidence="8">C-type cytochrome</fullName>
    </submittedName>
</protein>
<evidence type="ECO:0000256" key="1">
    <source>
        <dbReference type="ARBA" id="ARBA00022617"/>
    </source>
</evidence>
<keyword evidence="1 4" id="KW-0349">Heme</keyword>
<dbReference type="SUPFAM" id="SSF46626">
    <property type="entry name" value="Cytochrome c"/>
    <property type="match status" value="1"/>
</dbReference>